<dbReference type="AlphaFoldDB" id="A0A345Z479"/>
<dbReference type="Pfam" id="PF12698">
    <property type="entry name" value="ABC2_membrane_3"/>
    <property type="match status" value="1"/>
</dbReference>
<organism evidence="7 8">
    <name type="scientific">Spiroplasma alleghenense</name>
    <dbReference type="NCBI Taxonomy" id="216931"/>
    <lineage>
        <taxon>Bacteria</taxon>
        <taxon>Bacillati</taxon>
        <taxon>Mycoplasmatota</taxon>
        <taxon>Mollicutes</taxon>
        <taxon>Entomoplasmatales</taxon>
        <taxon>Spiroplasmataceae</taxon>
        <taxon>Spiroplasma</taxon>
    </lineage>
</organism>
<keyword evidence="8" id="KW-1185">Reference proteome</keyword>
<dbReference type="InterPro" id="IPR051328">
    <property type="entry name" value="T7SS_ABC-Transporter"/>
</dbReference>
<accession>A0A345Z479</accession>
<protein>
    <submittedName>
        <fullName evidence="7">Putative ABC transporter</fullName>
    </submittedName>
</protein>
<dbReference type="GO" id="GO:0016020">
    <property type="term" value="C:membrane"/>
    <property type="evidence" value="ECO:0007669"/>
    <property type="project" value="UniProtKB-SubCell"/>
</dbReference>
<feature type="transmembrane region" description="Helical" evidence="5">
    <location>
        <begin position="342"/>
        <end position="367"/>
    </location>
</feature>
<gene>
    <name evidence="7" type="ORF">SALLE_v1c07380</name>
</gene>
<dbReference type="PANTHER" id="PTHR43077:SF5">
    <property type="entry name" value="PHAGE INFECTION PROTEIN"/>
    <property type="match status" value="1"/>
</dbReference>
<feature type="domain" description="ABC-2 type transporter transmembrane" evidence="6">
    <location>
        <begin position="28"/>
        <end position="531"/>
    </location>
</feature>
<keyword evidence="2 5" id="KW-0812">Transmembrane</keyword>
<dbReference type="GO" id="GO:0140359">
    <property type="term" value="F:ABC-type transporter activity"/>
    <property type="evidence" value="ECO:0007669"/>
    <property type="project" value="InterPro"/>
</dbReference>
<dbReference type="EMBL" id="CP031376">
    <property type="protein sequence ID" value="AXK51408.1"/>
    <property type="molecule type" value="Genomic_DNA"/>
</dbReference>
<feature type="transmembrane region" description="Helical" evidence="5">
    <location>
        <begin position="416"/>
        <end position="439"/>
    </location>
</feature>
<comment type="subcellular location">
    <subcellularLocation>
        <location evidence="1">Membrane</location>
        <topology evidence="1">Multi-pass membrane protein</topology>
    </subcellularLocation>
</comment>
<keyword evidence="3 5" id="KW-1133">Transmembrane helix</keyword>
<reference evidence="7 8" key="1">
    <citation type="submission" date="2018-07" db="EMBL/GenBank/DDBJ databases">
        <title>Complete genome sequence of Spiroplasma alleghenense PLHS-1 (ATCC 51752).</title>
        <authorList>
            <person name="Chou L."/>
            <person name="Lee T.-Y."/>
            <person name="Tsai Y.-M."/>
            <person name="Kuo C.-H."/>
        </authorList>
    </citation>
    <scope>NUCLEOTIDE SEQUENCE [LARGE SCALE GENOMIC DNA]</scope>
    <source>
        <strain evidence="7 8">PLHS-1</strain>
    </source>
</reference>
<dbReference type="OrthoDB" id="391536at2"/>
<proteinExistence type="predicted"/>
<feature type="transmembrane region" description="Helical" evidence="5">
    <location>
        <begin position="23"/>
        <end position="45"/>
    </location>
</feature>
<sequence>MKNYWKVVQSEFRERVFSSKKRVIKFVAICFVPFLYAFICIWAFWDPISNIGLAPMGIISNDNQVNLVSGKTNGATPIQGIGVAKAYVDKNGQTHQIGQEKFDFSNSAEKFESIITTNGTEIKPGEDFNSYYVSLIDLVMETWKTNSVPGISFNAKKQKYTFEASENISLSNVEYKNGAEARKIATQNSDGSWKVLDSKKYWVQVQLPQDFSLNVVNVFDHFSQKLNISNPEDSESLKDILADFAKSPINLWSTYRNNFIFGQFIYLFDHFKAGALIESGPQVAIATLQKMLELAPAMDDQAIQLIETIAKLGIGIINSANNILPDFSKGITSGIDGIDYNLYGLGLGQFFLCIGAWVGVLMQTFIYDRKKRVQSASTLSFYFGKLTLMLATALIQITILMLAVFGLGFHVIGAEFWLLFLWMIFTTFIFTIIINALWFSFRDQTVGKFLCVVFLVINLSSGWGTFPTFMQAKFFEVLSYIAPYTYSIHGQGAIIYGLAAGGQNLADNLIILANFGYLLIFGVIFALLGIYSARQRHREMMFSTSSNKKLVDILTEMNLTDFITNKNKANWKELELQDRQLICKNVAAKYPEEKFFKSYENWRDQQSLNNSEIKNPSQASPSDDE</sequence>
<dbReference type="KEGG" id="salx:SALLE_v1c07380"/>
<dbReference type="PANTHER" id="PTHR43077">
    <property type="entry name" value="TRANSPORT PERMEASE YVFS-RELATED"/>
    <property type="match status" value="1"/>
</dbReference>
<feature type="transmembrane region" description="Helical" evidence="5">
    <location>
        <begin position="388"/>
        <end position="410"/>
    </location>
</feature>
<evidence type="ECO:0000256" key="2">
    <source>
        <dbReference type="ARBA" id="ARBA00022692"/>
    </source>
</evidence>
<keyword evidence="4 5" id="KW-0472">Membrane</keyword>
<dbReference type="Proteomes" id="UP000254792">
    <property type="component" value="Chromosome"/>
</dbReference>
<dbReference type="InterPro" id="IPR013525">
    <property type="entry name" value="ABC2_TM"/>
</dbReference>
<dbReference type="RefSeq" id="WP_115558308.1">
    <property type="nucleotide sequence ID" value="NZ_CP031376.1"/>
</dbReference>
<evidence type="ECO:0000313" key="8">
    <source>
        <dbReference type="Proteomes" id="UP000254792"/>
    </source>
</evidence>
<evidence type="ECO:0000256" key="3">
    <source>
        <dbReference type="ARBA" id="ARBA00022989"/>
    </source>
</evidence>
<feature type="transmembrane region" description="Helical" evidence="5">
    <location>
        <begin position="509"/>
        <end position="531"/>
    </location>
</feature>
<feature type="transmembrane region" description="Helical" evidence="5">
    <location>
        <begin position="446"/>
        <end position="466"/>
    </location>
</feature>
<evidence type="ECO:0000256" key="5">
    <source>
        <dbReference type="SAM" id="Phobius"/>
    </source>
</evidence>
<evidence type="ECO:0000256" key="1">
    <source>
        <dbReference type="ARBA" id="ARBA00004141"/>
    </source>
</evidence>
<evidence type="ECO:0000313" key="7">
    <source>
        <dbReference type="EMBL" id="AXK51408.1"/>
    </source>
</evidence>
<evidence type="ECO:0000259" key="6">
    <source>
        <dbReference type="Pfam" id="PF12698"/>
    </source>
</evidence>
<name>A0A345Z479_9MOLU</name>
<evidence type="ECO:0000256" key="4">
    <source>
        <dbReference type="ARBA" id="ARBA00023136"/>
    </source>
</evidence>